<keyword evidence="3 7" id="KW-1134">Transmembrane beta strand</keyword>
<keyword evidence="4 7" id="KW-0812">Transmembrane</keyword>
<dbReference type="PROSITE" id="PS52016">
    <property type="entry name" value="TONB_DEPENDENT_REC_3"/>
    <property type="match status" value="1"/>
</dbReference>
<dbReference type="AlphaFoldDB" id="A0A5K7S581"/>
<gene>
    <name evidence="10" type="ORF">AQPE_0829</name>
</gene>
<evidence type="ECO:0000256" key="2">
    <source>
        <dbReference type="ARBA" id="ARBA00022448"/>
    </source>
</evidence>
<keyword evidence="5 7" id="KW-0472">Membrane</keyword>
<reference evidence="10" key="1">
    <citation type="journal article" date="2020" name="Int. J. Syst. Evol. Microbiol.">
        <title>Aquipluma nitroreducens gen. nov. sp. nov., a novel facultatively anaerobic bacterium isolated from a freshwater lake.</title>
        <authorList>
            <person name="Watanabe M."/>
            <person name="Kojima H."/>
            <person name="Fukui M."/>
        </authorList>
    </citation>
    <scope>NUCLEOTIDE SEQUENCE</scope>
    <source>
        <strain evidence="10">MeG22</strain>
    </source>
</reference>
<dbReference type="NCBIfam" id="TIGR04057">
    <property type="entry name" value="SusC_RagA_signa"/>
    <property type="match status" value="1"/>
</dbReference>
<dbReference type="InterPro" id="IPR023996">
    <property type="entry name" value="TonB-dep_OMP_SusC/RagA"/>
</dbReference>
<dbReference type="InterPro" id="IPR037066">
    <property type="entry name" value="Plug_dom_sf"/>
</dbReference>
<evidence type="ECO:0000313" key="11">
    <source>
        <dbReference type="Proteomes" id="UP001193389"/>
    </source>
</evidence>
<evidence type="ECO:0000256" key="4">
    <source>
        <dbReference type="ARBA" id="ARBA00022692"/>
    </source>
</evidence>
<dbReference type="InterPro" id="IPR023997">
    <property type="entry name" value="TonB-dep_OMP_SusC/RagA_CS"/>
</dbReference>
<dbReference type="Pfam" id="PF07715">
    <property type="entry name" value="Plug"/>
    <property type="match status" value="1"/>
</dbReference>
<protein>
    <submittedName>
        <fullName evidence="10">Outer membrane protein</fullName>
    </submittedName>
</protein>
<sequence>MKKNLYLFLIMLFVSLSAAAQRQTVTGVVRDKASNDVIPGASVLEKGTANGTTTGATGEFTITVSQSATLKISFVGMDALEVPVGNQTHIEVLLEESTEMLSDVVVTALGIKRDKKALGYAVQDMKGDEIRESNNSNIVTALTGKVAGAQIITSSGQVGASATIKIRGNKSLDGMSQPLFVVDGIPIMNNTSDARNSIRTDFGNSAMDIDPNTIESISILKGPSASALYGSRAADGVILITTKKGNLARKGFSVDVSSSLSVDRVGELPNYQNMYGQGYNGDEYNWKTNYSQYATYQAFHDAREFKWATDGTGRRMDYDESWGTRLDVGLLVDQMQGKQLPWVSNPDNVRNFYETGITTNNNIDLNMNNDRVTARFSVGYNSQKGTMPNTDQARLNLGLNSGFKVTDKFKIDVSLNYIDLSNNNLPQTGNSMRNPLVEFNSWFGRQVDMGYLKAHYNDIVDYNGTPMAFNWMMDYPTQHQNPYWIAYNNTMSRDRLRTMGNVSATYSIAKGIDLMGRIGTDYYTEKRFYKFPQYSRDWDTDLTKSAVNGTFWKQYQMLNETNADLILTIKRNITPAISSFITVGSNYRSSYDQYSTVSGTNLVIPNFFSTSNIEGTPSVSFTEYKKKTNSVFASANFGYKSYLFLDLTYRTDWSSSLPKTNWQYNYPSANLGFVFTEALKDLINFESSIISFGKLRAGYAIVGSDTSPYQLNPTFNTGGTPFNGVTLYTQSLSLPTANLKPQKTRSFETGLEMKLLNNRIGFDVAYYTSRTFNQILGVGVSAASGYSTWYKNAGEIENKGIEVQLSLVPVKYKDFEWSIDMTWSKNKNTVVKLEDGINQLQINTLYYNSNLMAFPGKAWGTIYGTDYQKNEKGQTLIGANGLPITTTSSVDLGNVNPDWVGGLRNTFRYKKLSMSILIDGRQGGDVVSMTKAVGQYGGILQNTVEGGIRENGMIVDGVYNSGVKINNVDVSGQANATRISARSYFKATRPWGSLAVVDGSFIKLREVNMNYTVNAAALQKVGISRLTLGLFGNNLALLYKDKSNDVNIDPEVSSGGSISGVGLEAYQLPVARTIGLKVNVSF</sequence>
<evidence type="ECO:0000256" key="7">
    <source>
        <dbReference type="PROSITE-ProRule" id="PRU01360"/>
    </source>
</evidence>
<keyword evidence="2 7" id="KW-0813">Transport</keyword>
<evidence type="ECO:0000256" key="3">
    <source>
        <dbReference type="ARBA" id="ARBA00022452"/>
    </source>
</evidence>
<dbReference type="InterPro" id="IPR039426">
    <property type="entry name" value="TonB-dep_rcpt-like"/>
</dbReference>
<organism evidence="10 11">
    <name type="scientific">Aquipluma nitroreducens</name>
    <dbReference type="NCBI Taxonomy" id="2010828"/>
    <lineage>
        <taxon>Bacteria</taxon>
        <taxon>Pseudomonadati</taxon>
        <taxon>Bacteroidota</taxon>
        <taxon>Bacteroidia</taxon>
        <taxon>Marinilabiliales</taxon>
        <taxon>Prolixibacteraceae</taxon>
        <taxon>Aquipluma</taxon>
    </lineage>
</organism>
<dbReference type="NCBIfam" id="TIGR04056">
    <property type="entry name" value="OMP_RagA_SusC"/>
    <property type="match status" value="1"/>
</dbReference>
<keyword evidence="6 7" id="KW-0998">Cell outer membrane</keyword>
<dbReference type="Proteomes" id="UP001193389">
    <property type="component" value="Chromosome"/>
</dbReference>
<dbReference type="SUPFAM" id="SSF56935">
    <property type="entry name" value="Porins"/>
    <property type="match status" value="1"/>
</dbReference>
<name>A0A5K7S581_9BACT</name>
<evidence type="ECO:0000256" key="8">
    <source>
        <dbReference type="SAM" id="SignalP"/>
    </source>
</evidence>
<dbReference type="Pfam" id="PF13715">
    <property type="entry name" value="CarbopepD_reg_2"/>
    <property type="match status" value="1"/>
</dbReference>
<dbReference type="InterPro" id="IPR008969">
    <property type="entry name" value="CarboxyPept-like_regulatory"/>
</dbReference>
<evidence type="ECO:0000313" key="10">
    <source>
        <dbReference type="EMBL" id="BBE16686.1"/>
    </source>
</evidence>
<feature type="signal peptide" evidence="8">
    <location>
        <begin position="1"/>
        <end position="20"/>
    </location>
</feature>
<keyword evidence="8" id="KW-0732">Signal</keyword>
<comment type="similarity">
    <text evidence="7">Belongs to the TonB-dependent receptor family.</text>
</comment>
<dbReference type="InterPro" id="IPR036942">
    <property type="entry name" value="Beta-barrel_TonB_sf"/>
</dbReference>
<feature type="domain" description="TonB-dependent receptor plug" evidence="9">
    <location>
        <begin position="115"/>
        <end position="237"/>
    </location>
</feature>
<proteinExistence type="inferred from homology"/>
<dbReference type="SUPFAM" id="SSF49464">
    <property type="entry name" value="Carboxypeptidase regulatory domain-like"/>
    <property type="match status" value="1"/>
</dbReference>
<evidence type="ECO:0000256" key="6">
    <source>
        <dbReference type="ARBA" id="ARBA00023237"/>
    </source>
</evidence>
<accession>A0A5K7S581</accession>
<feature type="chain" id="PRO_5024330157" evidence="8">
    <location>
        <begin position="21"/>
        <end position="1082"/>
    </location>
</feature>
<dbReference type="Gene3D" id="2.170.130.10">
    <property type="entry name" value="TonB-dependent receptor, plug domain"/>
    <property type="match status" value="1"/>
</dbReference>
<dbReference type="Gene3D" id="2.40.170.20">
    <property type="entry name" value="TonB-dependent receptor, beta-barrel domain"/>
    <property type="match status" value="1"/>
</dbReference>
<dbReference type="EMBL" id="AP018694">
    <property type="protein sequence ID" value="BBE16686.1"/>
    <property type="molecule type" value="Genomic_DNA"/>
</dbReference>
<evidence type="ECO:0000256" key="5">
    <source>
        <dbReference type="ARBA" id="ARBA00023136"/>
    </source>
</evidence>
<comment type="subcellular location">
    <subcellularLocation>
        <location evidence="1 7">Cell outer membrane</location>
        <topology evidence="1 7">Multi-pass membrane protein</topology>
    </subcellularLocation>
</comment>
<dbReference type="InterPro" id="IPR012910">
    <property type="entry name" value="Plug_dom"/>
</dbReference>
<dbReference type="KEGG" id="anf:AQPE_0829"/>
<dbReference type="GO" id="GO:0009279">
    <property type="term" value="C:cell outer membrane"/>
    <property type="evidence" value="ECO:0007669"/>
    <property type="project" value="UniProtKB-SubCell"/>
</dbReference>
<dbReference type="Gene3D" id="2.60.40.1120">
    <property type="entry name" value="Carboxypeptidase-like, regulatory domain"/>
    <property type="match status" value="1"/>
</dbReference>
<evidence type="ECO:0000259" key="9">
    <source>
        <dbReference type="Pfam" id="PF07715"/>
    </source>
</evidence>
<keyword evidence="11" id="KW-1185">Reference proteome</keyword>
<evidence type="ECO:0000256" key="1">
    <source>
        <dbReference type="ARBA" id="ARBA00004571"/>
    </source>
</evidence>
<dbReference type="RefSeq" id="WP_318349738.1">
    <property type="nucleotide sequence ID" value="NZ_AP018694.1"/>
</dbReference>